<dbReference type="GeneID" id="82203367"/>
<dbReference type="Proteomes" id="UP000186341">
    <property type="component" value="Unassembled WGS sequence"/>
</dbReference>
<organism evidence="1 2">
    <name type="scientific">Ileibacterium valens</name>
    <dbReference type="NCBI Taxonomy" id="1862668"/>
    <lineage>
        <taxon>Bacteria</taxon>
        <taxon>Bacillati</taxon>
        <taxon>Bacillota</taxon>
        <taxon>Erysipelotrichia</taxon>
        <taxon>Erysipelotrichales</taxon>
        <taxon>Erysipelotrichaceae</taxon>
        <taxon>Ileibacterium</taxon>
    </lineage>
</organism>
<proteinExistence type="predicted"/>
<name>A0A1U7NEA4_9FIRM</name>
<dbReference type="EMBL" id="MPJW01000186">
    <property type="protein sequence ID" value="OLU37908.1"/>
    <property type="molecule type" value="Genomic_DNA"/>
</dbReference>
<keyword evidence="2" id="KW-1185">Reference proteome</keyword>
<evidence type="ECO:0000313" key="1">
    <source>
        <dbReference type="EMBL" id="OLU37908.1"/>
    </source>
</evidence>
<comment type="caution">
    <text evidence="1">The sequence shown here is derived from an EMBL/GenBank/DDBJ whole genome shotgun (WGS) entry which is preliminary data.</text>
</comment>
<evidence type="ECO:0000313" key="2">
    <source>
        <dbReference type="Proteomes" id="UP000186341"/>
    </source>
</evidence>
<dbReference type="AlphaFoldDB" id="A0A1U7NEA4"/>
<dbReference type="RefSeq" id="WP_075820484.1">
    <property type="nucleotide sequence ID" value="NZ_CAJUTZ010000006.1"/>
</dbReference>
<accession>A0A1U7NEA4</accession>
<sequence length="244" mass="27744">MKEQTILKLIESKKDHPDKALRTLMFALLASPVLSASSTLEASVLKILNLSLADYHQKLHLQHVWWNTKQLKVENLIASSEWMKNFLQQNSRLLASGSISRQSALTLLTDMLSMALQKASINDLKNHMKTKETERLLNALDDPAALKNINKDIFYPLRQAAKKKFSLSSDDFILRTVLVSEILGDYLLEHSKDPACARCQIALDTLHVLVRSDLENVSFFLNGQPEQALKEERKDELSLRIIPR</sequence>
<gene>
    <name evidence="1" type="ORF">BO222_09345</name>
</gene>
<reference evidence="1 2" key="1">
    <citation type="submission" date="2016-11" db="EMBL/GenBank/DDBJ databases">
        <title>Description of two novel members of the family Erysipelotrichaceae: Ileibacterium lipovorans gen. nov., sp. nov. and Dubosiella newyorkensis, gen. nov., sp. nov.</title>
        <authorList>
            <person name="Cox L.M."/>
            <person name="Sohn J."/>
            <person name="Tyrrell K.L."/>
            <person name="Citron D.M."/>
            <person name="Lawson P.A."/>
            <person name="Patel N.B."/>
            <person name="Iizumi T."/>
            <person name="Perez-Perez G.I."/>
            <person name="Goldstein E.J."/>
            <person name="Blaser M.J."/>
        </authorList>
    </citation>
    <scope>NUCLEOTIDE SEQUENCE [LARGE SCALE GENOMIC DNA]</scope>
    <source>
        <strain evidence="1 2">NYU-BL-A3</strain>
    </source>
</reference>
<protein>
    <submittedName>
        <fullName evidence="1">Uncharacterized protein</fullName>
    </submittedName>
</protein>